<dbReference type="Proteomes" id="UP000033123">
    <property type="component" value="Chromosome"/>
</dbReference>
<gene>
    <name evidence="1" type="ORF">MSSAC_3664</name>
</gene>
<dbReference type="SUPFAM" id="SSF53807">
    <property type="entry name" value="Helical backbone' metal receptor"/>
    <property type="match status" value="1"/>
</dbReference>
<dbReference type="EMBL" id="CP009508">
    <property type="protein sequence ID" value="AKB38254.1"/>
    <property type="molecule type" value="Genomic_DNA"/>
</dbReference>
<dbReference type="PATRIC" id="fig|1434118.4.peg.4726"/>
<dbReference type="RefSeq" id="WP_231593497.1">
    <property type="nucleotide sequence ID" value="NZ_CP009508.1"/>
</dbReference>
<sequence>MHLSGYHSPRQLYEDSQYGTIQELRALREGEVYSLAATPCKSERLEFPINLMIEAKAVYPDRFSDVELEPWIRDYFVELYGTNETKTDELMDSLMLEYLEIV</sequence>
<dbReference type="PANTHER" id="PTHR30535">
    <property type="entry name" value="VITAMIN B12-BINDING PROTEIN"/>
    <property type="match status" value="1"/>
</dbReference>
<dbReference type="Gene3D" id="3.40.50.1980">
    <property type="entry name" value="Nitrogenase molybdenum iron protein domain"/>
    <property type="match status" value="1"/>
</dbReference>
<organism evidence="1 2">
    <name type="scientific">Methanosarcina siciliae C2J</name>
    <dbReference type="NCBI Taxonomy" id="1434118"/>
    <lineage>
        <taxon>Archaea</taxon>
        <taxon>Methanobacteriati</taxon>
        <taxon>Methanobacteriota</taxon>
        <taxon>Stenosarchaea group</taxon>
        <taxon>Methanomicrobia</taxon>
        <taxon>Methanosarcinales</taxon>
        <taxon>Methanosarcinaceae</taxon>
        <taxon>Methanosarcina</taxon>
    </lineage>
</organism>
<dbReference type="KEGG" id="msj:MSSAC_3664"/>
<proteinExistence type="predicted"/>
<dbReference type="GeneID" id="69043349"/>
<dbReference type="STRING" id="1434118.MSSAC_3664"/>
<evidence type="ECO:0000313" key="1">
    <source>
        <dbReference type="EMBL" id="AKB38254.1"/>
    </source>
</evidence>
<dbReference type="PANTHER" id="PTHR30535:SF34">
    <property type="entry name" value="MOLYBDATE-BINDING PROTEIN MOLA"/>
    <property type="match status" value="1"/>
</dbReference>
<name>A0A0E3PSP2_9EURY</name>
<evidence type="ECO:0000313" key="2">
    <source>
        <dbReference type="Proteomes" id="UP000033123"/>
    </source>
</evidence>
<dbReference type="HOGENOM" id="CLU_2271093_0_0_2"/>
<dbReference type="InterPro" id="IPR050902">
    <property type="entry name" value="ABC_Transporter_SBP"/>
</dbReference>
<dbReference type="AlphaFoldDB" id="A0A0E3PSP2"/>
<reference evidence="1 2" key="1">
    <citation type="submission" date="2014-07" db="EMBL/GenBank/DDBJ databases">
        <title>Methanogenic archaea and the global carbon cycle.</title>
        <authorList>
            <person name="Henriksen J.R."/>
            <person name="Luke J."/>
            <person name="Reinhart S."/>
            <person name="Benedict M.N."/>
            <person name="Youngblut N.D."/>
            <person name="Metcalf M.E."/>
            <person name="Whitaker R.J."/>
            <person name="Metcalf W.W."/>
        </authorList>
    </citation>
    <scope>NUCLEOTIDE SEQUENCE [LARGE SCALE GENOMIC DNA]</scope>
    <source>
        <strain evidence="1 2">C2J</strain>
    </source>
</reference>
<accession>A0A0E3PSP2</accession>
<protein>
    <submittedName>
        <fullName evidence="1">ABC transporter, solute-binding protein</fullName>
    </submittedName>
</protein>